<reference evidence="4 5" key="1">
    <citation type="submission" date="2019-09" db="EMBL/GenBank/DDBJ databases">
        <title>Phylogeny of genus Pseudoclavibacter and closely related genus.</title>
        <authorList>
            <person name="Li Y."/>
        </authorList>
    </citation>
    <scope>NUCLEOTIDE SEQUENCE [LARGE SCALE GENOMIC DNA]</scope>
    <source>
        <strain evidence="4 5">KCTC 13959</strain>
    </source>
</reference>
<sequence length="153" mass="17310">MSIKNATVMVCHIAGDPRLTYSEKTGTPRFYARVGVDHWRREEDGTFTKLDRTFHDLSLRYKAAEVAKELYRKGDDVIATGKFEKFPDPETGVEREEFRADTLTPNPVSGRITINREPRNATVERDAAGVDRNQAFERPDQSPQAREPAVLGS</sequence>
<keyword evidence="5" id="KW-1185">Reference proteome</keyword>
<dbReference type="AlphaFoldDB" id="A0A7J5BHW6"/>
<feature type="compositionally biased region" description="Basic and acidic residues" evidence="3">
    <location>
        <begin position="88"/>
        <end position="100"/>
    </location>
</feature>
<dbReference type="EMBL" id="WBKB01000001">
    <property type="protein sequence ID" value="KAB1645220.1"/>
    <property type="molecule type" value="Genomic_DNA"/>
</dbReference>
<dbReference type="InterPro" id="IPR000424">
    <property type="entry name" value="Primosome_PriB/ssb"/>
</dbReference>
<evidence type="ECO:0000256" key="2">
    <source>
        <dbReference type="PROSITE-ProRule" id="PRU00252"/>
    </source>
</evidence>
<feature type="region of interest" description="Disordered" evidence="3">
    <location>
        <begin position="88"/>
        <end position="153"/>
    </location>
</feature>
<name>A0A7J5BHW6_9MICO</name>
<protein>
    <submittedName>
        <fullName evidence="4">Single-stranded DNA-binding protein</fullName>
    </submittedName>
</protein>
<accession>A0A7J5BHW6</accession>
<evidence type="ECO:0000313" key="4">
    <source>
        <dbReference type="EMBL" id="KAB1645220.1"/>
    </source>
</evidence>
<dbReference type="OrthoDB" id="4773434at2"/>
<keyword evidence="1 2" id="KW-0238">DNA-binding</keyword>
<evidence type="ECO:0000256" key="3">
    <source>
        <dbReference type="SAM" id="MobiDB-lite"/>
    </source>
</evidence>
<evidence type="ECO:0000256" key="1">
    <source>
        <dbReference type="ARBA" id="ARBA00023125"/>
    </source>
</evidence>
<dbReference type="InterPro" id="IPR012340">
    <property type="entry name" value="NA-bd_OB-fold"/>
</dbReference>
<proteinExistence type="predicted"/>
<dbReference type="GO" id="GO:0003697">
    <property type="term" value="F:single-stranded DNA binding"/>
    <property type="evidence" value="ECO:0007669"/>
    <property type="project" value="InterPro"/>
</dbReference>
<dbReference type="PROSITE" id="PS50935">
    <property type="entry name" value="SSB"/>
    <property type="match status" value="1"/>
</dbReference>
<evidence type="ECO:0000313" key="5">
    <source>
        <dbReference type="Proteomes" id="UP000433493"/>
    </source>
</evidence>
<feature type="compositionally biased region" description="Basic and acidic residues" evidence="3">
    <location>
        <begin position="114"/>
        <end position="140"/>
    </location>
</feature>
<dbReference type="Proteomes" id="UP000433493">
    <property type="component" value="Unassembled WGS sequence"/>
</dbReference>
<dbReference type="SUPFAM" id="SSF50249">
    <property type="entry name" value="Nucleic acid-binding proteins"/>
    <property type="match status" value="1"/>
</dbReference>
<dbReference type="RefSeq" id="WP_158051228.1">
    <property type="nucleotide sequence ID" value="NZ_WBKB01000001.1"/>
</dbReference>
<organism evidence="4 5">
    <name type="scientific">Gulosibacter chungangensis</name>
    <dbReference type="NCBI Taxonomy" id="979746"/>
    <lineage>
        <taxon>Bacteria</taxon>
        <taxon>Bacillati</taxon>
        <taxon>Actinomycetota</taxon>
        <taxon>Actinomycetes</taxon>
        <taxon>Micrococcales</taxon>
        <taxon>Microbacteriaceae</taxon>
        <taxon>Gulosibacter</taxon>
    </lineage>
</organism>
<comment type="caution">
    <text evidence="4">The sequence shown here is derived from an EMBL/GenBank/DDBJ whole genome shotgun (WGS) entry which is preliminary data.</text>
</comment>
<dbReference type="Gene3D" id="2.40.50.140">
    <property type="entry name" value="Nucleic acid-binding proteins"/>
    <property type="match status" value="1"/>
</dbReference>
<gene>
    <name evidence="4" type="ORF">F8O05_02930</name>
</gene>